<evidence type="ECO:0000256" key="4">
    <source>
        <dbReference type="SAM" id="MobiDB-lite"/>
    </source>
</evidence>
<feature type="compositionally biased region" description="Basic residues" evidence="4">
    <location>
        <begin position="992"/>
        <end position="1001"/>
    </location>
</feature>
<evidence type="ECO:0000256" key="1">
    <source>
        <dbReference type="ARBA" id="ARBA00022741"/>
    </source>
</evidence>
<dbReference type="Proteomes" id="UP000807342">
    <property type="component" value="Unassembled WGS sequence"/>
</dbReference>
<name>A0A9P5X3T9_9AGAR</name>
<dbReference type="GO" id="GO:0016787">
    <property type="term" value="F:hydrolase activity"/>
    <property type="evidence" value="ECO:0007669"/>
    <property type="project" value="UniProtKB-KW"/>
</dbReference>
<feature type="region of interest" description="Disordered" evidence="4">
    <location>
        <begin position="971"/>
        <end position="1264"/>
    </location>
</feature>
<protein>
    <submittedName>
        <fullName evidence="7">Uncharacterized protein</fullName>
    </submittedName>
</protein>
<dbReference type="GO" id="GO:0005524">
    <property type="term" value="F:ATP binding"/>
    <property type="evidence" value="ECO:0007669"/>
    <property type="project" value="InterPro"/>
</dbReference>
<dbReference type="Pfam" id="PF00271">
    <property type="entry name" value="Helicase_C"/>
    <property type="match status" value="1"/>
</dbReference>
<keyword evidence="1" id="KW-0547">Nucleotide-binding</keyword>
<keyword evidence="3" id="KW-0067">ATP-binding</keyword>
<dbReference type="InterPro" id="IPR027417">
    <property type="entry name" value="P-loop_NTPase"/>
</dbReference>
<keyword evidence="8" id="KW-1185">Reference proteome</keyword>
<feature type="domain" description="Helicase C-terminal" evidence="6">
    <location>
        <begin position="810"/>
        <end position="964"/>
    </location>
</feature>
<dbReference type="PANTHER" id="PTHR10799">
    <property type="entry name" value="SNF2/RAD54 HELICASE FAMILY"/>
    <property type="match status" value="1"/>
</dbReference>
<dbReference type="Gene3D" id="3.40.50.10810">
    <property type="entry name" value="Tandem AAA-ATPase domain"/>
    <property type="match status" value="1"/>
</dbReference>
<evidence type="ECO:0000256" key="2">
    <source>
        <dbReference type="ARBA" id="ARBA00022801"/>
    </source>
</evidence>
<accession>A0A9P5X3T9</accession>
<dbReference type="Pfam" id="PF00176">
    <property type="entry name" value="SNF2-rel_dom"/>
    <property type="match status" value="1"/>
</dbReference>
<dbReference type="InterPro" id="IPR014001">
    <property type="entry name" value="Helicase_ATP-bd"/>
</dbReference>
<gene>
    <name evidence="7" type="ORF">P691DRAFT_808051</name>
</gene>
<dbReference type="InterPro" id="IPR038718">
    <property type="entry name" value="SNF2-like_sf"/>
</dbReference>
<dbReference type="OrthoDB" id="3270319at2759"/>
<feature type="domain" description="Helicase ATP-binding" evidence="5">
    <location>
        <begin position="407"/>
        <end position="633"/>
    </location>
</feature>
<feature type="compositionally biased region" description="Acidic residues" evidence="4">
    <location>
        <begin position="1072"/>
        <end position="1089"/>
    </location>
</feature>
<dbReference type="InterPro" id="IPR049730">
    <property type="entry name" value="SNF2/RAD54-like_C"/>
</dbReference>
<dbReference type="SMART" id="SM00490">
    <property type="entry name" value="HELICc"/>
    <property type="match status" value="1"/>
</dbReference>
<feature type="compositionally biased region" description="Polar residues" evidence="4">
    <location>
        <begin position="1144"/>
        <end position="1170"/>
    </location>
</feature>
<feature type="compositionally biased region" description="Low complexity" evidence="4">
    <location>
        <begin position="1198"/>
        <end position="1221"/>
    </location>
</feature>
<dbReference type="SUPFAM" id="SSF52540">
    <property type="entry name" value="P-loop containing nucleoside triphosphate hydrolases"/>
    <property type="match status" value="2"/>
</dbReference>
<sequence>MPSHTVSCALIKLYSLDGAPWSWSVWQDLTNIRHGLFPDDDDHLPPGWTRKDAIDVASYFRAYNNLASEDQKLQFSSNKGNSSYPGRAIWNSFVTRNWNRWGIHNLVVEELRDWEVHPVMILNRERSTSGSWPDAGSYLPKILDTLGMKLFGEEAFPPGAEVLTFDLRRCLQIIAQRPWDTIRKQVSVLRNRPAETESTALSAFADLEVGKLTKAKITRTIRAVAKWKECAEIFHTDENVQKAEEMLAQLQVIMEGLGAKFTKKPEVKSKSICKVSTKALKTMASEEDVTVLLSVYHEYFEANGEDEDEPPIPDTVPEIQRLGDDQGDFGMEIESTMSLVALAIQLGLKSGLPFQFNAHRHCSGMLAWDHEEMFKADPLPEEIERLRLHWHQLAGVHSILRSIFTTTKSENHVTGILVADEVGLGKTAQAVTLIAMLNQAIWIQEPERTYSTSLPPVLRNRPWLGDAKRIPSLPHIILCPGTLIAQWVHELKVLFLPKSVDILVYDGQTNGMAFWGPSGPLQRSNHLPHNIIIVASHSVIFNDFKKLHKPQARKGARPWTIPPPKESLDGTIFAQRFLTAVVDEAHHMRNPGNKHTATLRLMEQAKVKLIMTATPLHTAPRDTAALARLVGIRHFHDEISFVEEKNDAANIRKAKKLDDDGEAVRAERRQIIGRLQQRCHGHFLRRTTESVNWLGKPLLSLPPCHEIIGVVSLTRRETEIIEERAEAAKAAVLTSSNSRIHTKKFYLEYRTAVGYAKKDAADPWPNFTSRQEWEPLKSTKMDVCARLCEHYLKHDDIADVAFEDGQPIFPEIPTGPVCRTRHIIIYAEFPSMAPLLQNVLRLYGVESLAINGKISFDERDRRVGAFRNNANPARVLIFSSVGSAGLNLSIADVVIFFDQPWSAQDERQIRGRAHRQPQEKTVKVIHLLASDSADLLMKDVARGKSDMFNAFVNKELGEELRTLLQGHTPDVIDNSLVDGTEVDQNPETPAPKKPKAKRRPRTITVDTDTPPGGPAPKQPKGKRRSRRIVDEDDDDGNAPPTEADSSQYLSGREEYNEDPMSSAPPSVMDSLSEPDTEFELREDEMDIDDERTTHVGESQPTPSSQGAGLVFYASSPASPHERSPPTKRPRQGTVGPEVRASIIAASNKSQAITGGNLSTPTADYNRQGPQNPLVDRAGQVAETSSGTKRSSRPKPTRSSKASEAPASSPATATPNMTPAPTTRRHHAPPATPSRAPSRQPGPLDDVSLPPKSALKGIPPSKKWL</sequence>
<dbReference type="SMART" id="SM00487">
    <property type="entry name" value="DEXDc"/>
    <property type="match status" value="1"/>
</dbReference>
<comment type="caution">
    <text evidence="7">The sequence shown here is derived from an EMBL/GenBank/DDBJ whole genome shotgun (WGS) entry which is preliminary data.</text>
</comment>
<dbReference type="PROSITE" id="PS51194">
    <property type="entry name" value="HELICASE_CTER"/>
    <property type="match status" value="1"/>
</dbReference>
<keyword evidence="2" id="KW-0378">Hydrolase</keyword>
<evidence type="ECO:0000259" key="5">
    <source>
        <dbReference type="PROSITE" id="PS51192"/>
    </source>
</evidence>
<evidence type="ECO:0000256" key="3">
    <source>
        <dbReference type="ARBA" id="ARBA00022840"/>
    </source>
</evidence>
<proteinExistence type="predicted"/>
<organism evidence="7 8">
    <name type="scientific">Macrolepiota fuliginosa MF-IS2</name>
    <dbReference type="NCBI Taxonomy" id="1400762"/>
    <lineage>
        <taxon>Eukaryota</taxon>
        <taxon>Fungi</taxon>
        <taxon>Dikarya</taxon>
        <taxon>Basidiomycota</taxon>
        <taxon>Agaricomycotina</taxon>
        <taxon>Agaricomycetes</taxon>
        <taxon>Agaricomycetidae</taxon>
        <taxon>Agaricales</taxon>
        <taxon>Agaricineae</taxon>
        <taxon>Agaricaceae</taxon>
        <taxon>Macrolepiota</taxon>
    </lineage>
</organism>
<dbReference type="CDD" id="cd18793">
    <property type="entry name" value="SF2_C_SNF"/>
    <property type="match status" value="1"/>
</dbReference>
<evidence type="ECO:0000313" key="8">
    <source>
        <dbReference type="Proteomes" id="UP000807342"/>
    </source>
</evidence>
<dbReference type="PROSITE" id="PS51192">
    <property type="entry name" value="HELICASE_ATP_BIND_1"/>
    <property type="match status" value="1"/>
</dbReference>
<evidence type="ECO:0000313" key="7">
    <source>
        <dbReference type="EMBL" id="KAF9443968.1"/>
    </source>
</evidence>
<evidence type="ECO:0000259" key="6">
    <source>
        <dbReference type="PROSITE" id="PS51194"/>
    </source>
</evidence>
<reference evidence="7" key="1">
    <citation type="submission" date="2020-11" db="EMBL/GenBank/DDBJ databases">
        <authorList>
            <consortium name="DOE Joint Genome Institute"/>
            <person name="Ahrendt S."/>
            <person name="Riley R."/>
            <person name="Andreopoulos W."/>
            <person name="Labutti K."/>
            <person name="Pangilinan J."/>
            <person name="Ruiz-Duenas F.J."/>
            <person name="Barrasa J.M."/>
            <person name="Sanchez-Garcia M."/>
            <person name="Camarero S."/>
            <person name="Miyauchi S."/>
            <person name="Serrano A."/>
            <person name="Linde D."/>
            <person name="Babiker R."/>
            <person name="Drula E."/>
            <person name="Ayuso-Fernandez I."/>
            <person name="Pacheco R."/>
            <person name="Padilla G."/>
            <person name="Ferreira P."/>
            <person name="Barriuso J."/>
            <person name="Kellner H."/>
            <person name="Castanera R."/>
            <person name="Alfaro M."/>
            <person name="Ramirez L."/>
            <person name="Pisabarro A.G."/>
            <person name="Kuo A."/>
            <person name="Tritt A."/>
            <person name="Lipzen A."/>
            <person name="He G."/>
            <person name="Yan M."/>
            <person name="Ng V."/>
            <person name="Cullen D."/>
            <person name="Martin F."/>
            <person name="Rosso M.-N."/>
            <person name="Henrissat B."/>
            <person name="Hibbett D."/>
            <person name="Martinez A.T."/>
            <person name="Grigoriev I.V."/>
        </authorList>
    </citation>
    <scope>NUCLEOTIDE SEQUENCE</scope>
    <source>
        <strain evidence="7">MF-IS2</strain>
    </source>
</reference>
<dbReference type="Gene3D" id="3.40.50.300">
    <property type="entry name" value="P-loop containing nucleotide triphosphate hydrolases"/>
    <property type="match status" value="1"/>
</dbReference>
<dbReference type="InterPro" id="IPR000330">
    <property type="entry name" value="SNF2_N"/>
</dbReference>
<dbReference type="EMBL" id="MU151418">
    <property type="protein sequence ID" value="KAF9443968.1"/>
    <property type="molecule type" value="Genomic_DNA"/>
</dbReference>
<feature type="compositionally biased region" description="Polar residues" evidence="4">
    <location>
        <begin position="1095"/>
        <end position="1106"/>
    </location>
</feature>
<dbReference type="InterPro" id="IPR001650">
    <property type="entry name" value="Helicase_C-like"/>
</dbReference>
<dbReference type="AlphaFoldDB" id="A0A9P5X3T9"/>